<reference evidence="2" key="2">
    <citation type="submission" date="2012-05" db="EMBL/GenBank/DDBJ databases">
        <title>Annotation of the Genome Sequence of Fusarium oxysporum HDV247.</title>
        <authorList>
            <consortium name="The Broad Institute Genomics Platform"/>
            <person name="Ma L.-J."/>
            <person name="Corby-Kistler H."/>
            <person name="Broz K."/>
            <person name="Gale L.R."/>
            <person name="Jonkers W."/>
            <person name="O'Donnell K."/>
            <person name="Ploetz R."/>
            <person name="Steinberg C."/>
            <person name="Schwartz D.C."/>
            <person name="VanEtten H."/>
            <person name="Zhou S."/>
            <person name="Young S.K."/>
            <person name="Zeng Q."/>
            <person name="Gargeya S."/>
            <person name="Fitzgerald M."/>
            <person name="Abouelleil A."/>
            <person name="Alvarado L."/>
            <person name="Chapman S.B."/>
            <person name="Gainer-Dewar J."/>
            <person name="Goldberg J."/>
            <person name="Griggs A."/>
            <person name="Gujja S."/>
            <person name="Hansen M."/>
            <person name="Howarth C."/>
            <person name="Imamovic A."/>
            <person name="Ireland A."/>
            <person name="Larimer J."/>
            <person name="McCowan C."/>
            <person name="Murphy C."/>
            <person name="Pearson M."/>
            <person name="Poon T.W."/>
            <person name="Priest M."/>
            <person name="Roberts A."/>
            <person name="Saif S."/>
            <person name="Shea T."/>
            <person name="Sykes S."/>
            <person name="Wortman J."/>
            <person name="Nusbaum C."/>
            <person name="Birren B."/>
        </authorList>
    </citation>
    <scope>NUCLEOTIDE SEQUENCE</scope>
    <source>
        <strain evidence="2">HDV247</strain>
    </source>
</reference>
<dbReference type="HOGENOM" id="CLU_215061_0_0_1"/>
<organism evidence="2">
    <name type="scientific">Fusarium oxysporum f. sp. pisi HDV247</name>
    <dbReference type="NCBI Taxonomy" id="1080344"/>
    <lineage>
        <taxon>Eukaryota</taxon>
        <taxon>Fungi</taxon>
        <taxon>Dikarya</taxon>
        <taxon>Ascomycota</taxon>
        <taxon>Pezizomycotina</taxon>
        <taxon>Sordariomycetes</taxon>
        <taxon>Hypocreomycetidae</taxon>
        <taxon>Hypocreales</taxon>
        <taxon>Nectriaceae</taxon>
        <taxon>Fusarium</taxon>
        <taxon>Fusarium oxysporum species complex</taxon>
    </lineage>
</organism>
<proteinExistence type="predicted"/>
<evidence type="ECO:0000313" key="2">
    <source>
        <dbReference type="EMBL" id="EXA46926.1"/>
    </source>
</evidence>
<dbReference type="Proteomes" id="UP000030751">
    <property type="component" value="Unassembled WGS sequence"/>
</dbReference>
<protein>
    <submittedName>
        <fullName evidence="2">Uncharacterized protein</fullName>
    </submittedName>
</protein>
<dbReference type="AlphaFoldDB" id="W9PV91"/>
<reference evidence="2" key="1">
    <citation type="submission" date="2011-10" db="EMBL/GenBank/DDBJ databases">
        <title>The Genome Sequence of Fusarium oxysporum HDV247.</title>
        <authorList>
            <consortium name="The Broad Institute Genome Sequencing Platform"/>
            <person name="Ma L.-J."/>
            <person name="Gale L.R."/>
            <person name="Schwartz D.C."/>
            <person name="Zhou S."/>
            <person name="Corby-Kistler H."/>
            <person name="Young S.K."/>
            <person name="Zeng Q."/>
            <person name="Gargeya S."/>
            <person name="Fitzgerald M."/>
            <person name="Haas B."/>
            <person name="Abouelleil A."/>
            <person name="Alvarado L."/>
            <person name="Arachchi H.M."/>
            <person name="Berlin A."/>
            <person name="Brown A."/>
            <person name="Chapman S.B."/>
            <person name="Chen Z."/>
            <person name="Dunbar C."/>
            <person name="Freedman E."/>
            <person name="Gearin G."/>
            <person name="Goldberg J."/>
            <person name="Griggs A."/>
            <person name="Gujja S."/>
            <person name="Heiman D."/>
            <person name="Howarth C."/>
            <person name="Larson L."/>
            <person name="Lui A."/>
            <person name="MacDonald P.J.P."/>
            <person name="Montmayeur A."/>
            <person name="Murphy C."/>
            <person name="Neiman D."/>
            <person name="Pearson M."/>
            <person name="Priest M."/>
            <person name="Roberts A."/>
            <person name="Saif S."/>
            <person name="Shea T."/>
            <person name="Shenoy N."/>
            <person name="Sisk P."/>
            <person name="Stolte C."/>
            <person name="Sykes S."/>
            <person name="Wortman J."/>
            <person name="Nusbaum C."/>
            <person name="Birren B."/>
        </authorList>
    </citation>
    <scope>NUCLEOTIDE SEQUENCE [LARGE SCALE GENOMIC DNA]</scope>
    <source>
        <strain evidence="2">HDV247</strain>
    </source>
</reference>
<dbReference type="EMBL" id="JH650970">
    <property type="protein sequence ID" value="EXA46926.1"/>
    <property type="molecule type" value="Genomic_DNA"/>
</dbReference>
<gene>
    <name evidence="2" type="ORF">FOVG_04213</name>
</gene>
<feature type="region of interest" description="Disordered" evidence="1">
    <location>
        <begin position="16"/>
        <end position="50"/>
    </location>
</feature>
<evidence type="ECO:0000256" key="1">
    <source>
        <dbReference type="SAM" id="MobiDB-lite"/>
    </source>
</evidence>
<feature type="compositionally biased region" description="Polar residues" evidence="1">
    <location>
        <begin position="35"/>
        <end position="50"/>
    </location>
</feature>
<name>W9PV91_FUSOX</name>
<feature type="compositionally biased region" description="Polar residues" evidence="1">
    <location>
        <begin position="16"/>
        <end position="28"/>
    </location>
</feature>
<accession>W9PV91</accession>
<sequence length="50" mass="5351">MGEICEEKANAKSCKLQQTRQAERVQSSKAERHSQGLTASLAQSGFQAAG</sequence>